<reference evidence="1 2" key="1">
    <citation type="submission" date="2020-02" db="EMBL/GenBank/DDBJ databases">
        <authorList>
            <person name="Gao J."/>
            <person name="Sun J."/>
        </authorList>
    </citation>
    <scope>NUCLEOTIDE SEQUENCE [LARGE SCALE GENOMIC DNA]</scope>
    <source>
        <strain evidence="1 2">7124</strain>
    </source>
</reference>
<organism evidence="1 2">
    <name type="scientific">Paenibacillus apii</name>
    <dbReference type="NCBI Taxonomy" id="1850370"/>
    <lineage>
        <taxon>Bacteria</taxon>
        <taxon>Bacillati</taxon>
        <taxon>Bacillota</taxon>
        <taxon>Bacilli</taxon>
        <taxon>Bacillales</taxon>
        <taxon>Paenibacillaceae</taxon>
        <taxon>Paenibacillus</taxon>
    </lineage>
</organism>
<name>A0A6M1PX90_9BACL</name>
<gene>
    <name evidence="1" type="ORF">G5B47_20520</name>
</gene>
<accession>A0A6M1PX90</accession>
<evidence type="ECO:0008006" key="3">
    <source>
        <dbReference type="Google" id="ProtNLM"/>
    </source>
</evidence>
<comment type="caution">
    <text evidence="1">The sequence shown here is derived from an EMBL/GenBank/DDBJ whole genome shotgun (WGS) entry which is preliminary data.</text>
</comment>
<dbReference type="Proteomes" id="UP000480151">
    <property type="component" value="Unassembled WGS sequence"/>
</dbReference>
<evidence type="ECO:0000313" key="2">
    <source>
        <dbReference type="Proteomes" id="UP000480151"/>
    </source>
</evidence>
<dbReference type="EMBL" id="JAAKGU010000011">
    <property type="protein sequence ID" value="NGM84791.1"/>
    <property type="molecule type" value="Genomic_DNA"/>
</dbReference>
<keyword evidence="2" id="KW-1185">Reference proteome</keyword>
<evidence type="ECO:0000313" key="1">
    <source>
        <dbReference type="EMBL" id="NGM84791.1"/>
    </source>
</evidence>
<dbReference type="AlphaFoldDB" id="A0A6M1PX90"/>
<protein>
    <recommendedName>
        <fullName evidence="3">Phospholipase C/D domain-containing protein</fullName>
    </recommendedName>
</protein>
<proteinExistence type="predicted"/>
<sequence>MPWPMVHFAIPEILTDGNSTPDLLLGSIAPDAIHMRGYVSREEKGVTHLVHNDKLPAKELIMEKCREYLSKRSETEWKEFVLGYFLHIYTDLRWTDTVYEDFENNYKGEKIDIRKTYNHEVSQAEFNLIRSLDSTEKLFALLLKAKGFTIDPFVTQLEVNQYRDRKVEWLQDLKNEPRIKPIYFKTDKINRFFNETSKELKELL</sequence>
<dbReference type="RefSeq" id="WP_165102159.1">
    <property type="nucleotide sequence ID" value="NZ_JAAKGU010000011.1"/>
</dbReference>